<evidence type="ECO:0000256" key="5">
    <source>
        <dbReference type="ARBA" id="ARBA00023002"/>
    </source>
</evidence>
<evidence type="ECO:0000313" key="14">
    <source>
        <dbReference type="Proteomes" id="UP000732377"/>
    </source>
</evidence>
<feature type="binding site" evidence="12">
    <location>
        <position position="95"/>
    </location>
    <ligand>
        <name>NAD(+)</name>
        <dbReference type="ChEBI" id="CHEBI:57540"/>
    </ligand>
</feature>
<organism evidence="13 14">
    <name type="scientific">Symbiobacterium thermophilum</name>
    <dbReference type="NCBI Taxonomy" id="2734"/>
    <lineage>
        <taxon>Bacteria</taxon>
        <taxon>Bacillati</taxon>
        <taxon>Bacillota</taxon>
        <taxon>Clostridia</taxon>
        <taxon>Eubacteriales</taxon>
        <taxon>Symbiobacteriaceae</taxon>
        <taxon>Symbiobacterium</taxon>
    </lineage>
</organism>
<keyword evidence="8 9" id="KW-0275">Fatty acid biosynthesis</keyword>
<comment type="similarity">
    <text evidence="2 9">Belongs to the short-chain dehydrogenases/reductases (SDR) family. FabI subfamily.</text>
</comment>
<feature type="binding site" evidence="12">
    <location>
        <begin position="19"/>
        <end position="20"/>
    </location>
    <ligand>
        <name>NAD(+)</name>
        <dbReference type="ChEBI" id="CHEBI:57540"/>
    </ligand>
</feature>
<feature type="binding site" evidence="12">
    <location>
        <position position="167"/>
    </location>
    <ligand>
        <name>NAD(+)</name>
        <dbReference type="ChEBI" id="CHEBI:57540"/>
    </ligand>
</feature>
<dbReference type="GO" id="GO:0006633">
    <property type="term" value="P:fatty acid biosynthetic process"/>
    <property type="evidence" value="ECO:0007669"/>
    <property type="project" value="UniProtKB-KW"/>
</dbReference>
<name>A0A953I1B4_SYMTR</name>
<evidence type="ECO:0000256" key="6">
    <source>
        <dbReference type="ARBA" id="ARBA00023027"/>
    </source>
</evidence>
<evidence type="ECO:0000256" key="2">
    <source>
        <dbReference type="ARBA" id="ARBA00009233"/>
    </source>
</evidence>
<evidence type="ECO:0000256" key="3">
    <source>
        <dbReference type="ARBA" id="ARBA00022516"/>
    </source>
</evidence>
<feature type="active site" description="Proton acceptor" evidence="10">
    <location>
        <position position="150"/>
    </location>
</feature>
<keyword evidence="6 9" id="KW-0520">NAD</keyword>
<evidence type="ECO:0000256" key="10">
    <source>
        <dbReference type="PIRSR" id="PIRSR000094-1"/>
    </source>
</evidence>
<dbReference type="PANTHER" id="PTHR43159:SF2">
    <property type="entry name" value="ENOYL-[ACYL-CARRIER-PROTEIN] REDUCTASE [NADH], CHLOROPLASTIC"/>
    <property type="match status" value="1"/>
</dbReference>
<feature type="binding site" evidence="12">
    <location>
        <begin position="67"/>
        <end position="68"/>
    </location>
    <ligand>
        <name>NAD(+)</name>
        <dbReference type="ChEBI" id="CHEBI:57540"/>
    </ligand>
</feature>
<dbReference type="EMBL" id="PIUK01000014">
    <property type="protein sequence ID" value="MBY6275146.1"/>
    <property type="molecule type" value="Genomic_DNA"/>
</dbReference>
<feature type="binding site" evidence="12">
    <location>
        <position position="13"/>
    </location>
    <ligand>
        <name>NAD(+)</name>
        <dbReference type="ChEBI" id="CHEBI:57540"/>
    </ligand>
</feature>
<keyword evidence="4" id="KW-0276">Fatty acid metabolism</keyword>
<dbReference type="GO" id="GO:0004318">
    <property type="term" value="F:enoyl-[acyl-carrier-protein] reductase (NADH) activity"/>
    <property type="evidence" value="ECO:0007669"/>
    <property type="project" value="UniProtKB-EC"/>
</dbReference>
<dbReference type="PIRSF" id="PIRSF000094">
    <property type="entry name" value="Enoyl-ACP_rdct"/>
    <property type="match status" value="1"/>
</dbReference>
<dbReference type="InterPro" id="IPR036291">
    <property type="entry name" value="NAD(P)-bd_dom_sf"/>
</dbReference>
<dbReference type="AlphaFoldDB" id="A0A953I1B4"/>
<keyword evidence="5 9" id="KW-0560">Oxidoreductase</keyword>
<dbReference type="InterPro" id="IPR014358">
    <property type="entry name" value="Enoyl-ACP_Rdtase_NADH"/>
</dbReference>
<gene>
    <name evidence="13" type="ORF">CWE10_02865</name>
</gene>
<dbReference type="PRINTS" id="PR00081">
    <property type="entry name" value="GDHRDH"/>
</dbReference>
<keyword evidence="3 9" id="KW-0444">Lipid biosynthesis</keyword>
<dbReference type="PANTHER" id="PTHR43159">
    <property type="entry name" value="ENOYL-[ACYL-CARRIER-PROTEIN] REDUCTASE"/>
    <property type="match status" value="1"/>
</dbReference>
<feature type="binding site" evidence="11">
    <location>
        <position position="98"/>
    </location>
    <ligand>
        <name>substrate</name>
    </ligand>
</feature>
<evidence type="ECO:0000256" key="12">
    <source>
        <dbReference type="PIRSR" id="PIRSR000094-3"/>
    </source>
</evidence>
<keyword evidence="7" id="KW-0443">Lipid metabolism</keyword>
<evidence type="ECO:0000313" key="13">
    <source>
        <dbReference type="EMBL" id="MBY6275146.1"/>
    </source>
</evidence>
<evidence type="ECO:0000256" key="1">
    <source>
        <dbReference type="ARBA" id="ARBA00005194"/>
    </source>
</evidence>
<dbReference type="FunFam" id="3.40.50.720:FF:000054">
    <property type="entry name" value="Enoyl-[acyl-carrier-protein] reductase [NADH]"/>
    <property type="match status" value="1"/>
</dbReference>
<accession>A0A953I1B4</accession>
<dbReference type="Proteomes" id="UP000732377">
    <property type="component" value="Unassembled WGS sequence"/>
</dbReference>
<dbReference type="EC" id="1.3.1.9" evidence="9"/>
<dbReference type="SUPFAM" id="SSF51735">
    <property type="entry name" value="NAD(P)-binding Rossmann-fold domains"/>
    <property type="match status" value="1"/>
</dbReference>
<dbReference type="Gene3D" id="1.10.8.400">
    <property type="entry name" value="Enoyl acyl carrier protein reductase"/>
    <property type="match status" value="1"/>
</dbReference>
<dbReference type="Gene3D" id="3.40.50.720">
    <property type="entry name" value="NAD(P)-binding Rossmann-like Domain"/>
    <property type="match status" value="1"/>
</dbReference>
<comment type="caution">
    <text evidence="13">The sequence shown here is derived from an EMBL/GenBank/DDBJ whole genome shotgun (WGS) entry which is preliminary data.</text>
</comment>
<dbReference type="FunFam" id="1.10.8.400:FF:000001">
    <property type="entry name" value="Enoyl-[acyl-carrier-protein] reductase [NADH]"/>
    <property type="match status" value="1"/>
</dbReference>
<evidence type="ECO:0000256" key="11">
    <source>
        <dbReference type="PIRSR" id="PIRSR000094-2"/>
    </source>
</evidence>
<protein>
    <recommendedName>
        <fullName evidence="9">Enoyl-[acyl-carrier-protein] reductase [NADH]</fullName>
        <ecNumber evidence="9">1.3.1.9</ecNumber>
    </recommendedName>
</protein>
<comment type="catalytic activity">
    <reaction evidence="9">
        <text>a 2,3-saturated acyl-[ACP] + NAD(+) = a (2E)-enoyl-[ACP] + NADH + H(+)</text>
        <dbReference type="Rhea" id="RHEA:10240"/>
        <dbReference type="Rhea" id="RHEA-COMP:9925"/>
        <dbReference type="Rhea" id="RHEA-COMP:9926"/>
        <dbReference type="ChEBI" id="CHEBI:15378"/>
        <dbReference type="ChEBI" id="CHEBI:57540"/>
        <dbReference type="ChEBI" id="CHEBI:57945"/>
        <dbReference type="ChEBI" id="CHEBI:78784"/>
        <dbReference type="ChEBI" id="CHEBI:78785"/>
        <dbReference type="EC" id="1.3.1.9"/>
    </reaction>
</comment>
<sequence>MGLMTGRKCLVMGVANKRSIAWGIARALHREGAELAFTYVNDRLKENVEELVRTLDGHEEMPLLPCDVMEDGQIEAAFAELGRRWGKLDVVVHSIAYARTEDLQRDFVDTTREGWRIAQEVSAWSLIAVARAAKPLMEAAGGGSIMTLTYLASERVVDRYNIMAPAKAALECNVRYLAHELGPSNIRVNAISAGPLKTLAASAVKGLSTIRDIVEERAPLRRNVTLEEVGDVGLFLASPLSRCITGETIYADNGFHIMGV</sequence>
<dbReference type="Pfam" id="PF13561">
    <property type="entry name" value="adh_short_C2"/>
    <property type="match status" value="1"/>
</dbReference>
<evidence type="ECO:0000256" key="7">
    <source>
        <dbReference type="ARBA" id="ARBA00023098"/>
    </source>
</evidence>
<proteinExistence type="inferred from homology"/>
<feature type="active site" description="Proton acceptor" evidence="10">
    <location>
        <position position="160"/>
    </location>
</feature>
<dbReference type="OMA" id="GILDMIH"/>
<evidence type="ECO:0000256" key="8">
    <source>
        <dbReference type="ARBA" id="ARBA00023160"/>
    </source>
</evidence>
<comment type="pathway">
    <text evidence="1">Lipid metabolism; fatty acid biosynthesis.</text>
</comment>
<evidence type="ECO:0000256" key="9">
    <source>
        <dbReference type="PIRNR" id="PIRNR000094"/>
    </source>
</evidence>
<evidence type="ECO:0000256" key="4">
    <source>
        <dbReference type="ARBA" id="ARBA00022832"/>
    </source>
</evidence>
<dbReference type="RefSeq" id="WP_011197043.1">
    <property type="nucleotide sequence ID" value="NZ_JACSIR010000013.1"/>
</dbReference>
<dbReference type="CDD" id="cd05372">
    <property type="entry name" value="ENR_SDR"/>
    <property type="match status" value="1"/>
</dbReference>
<reference evidence="13" key="1">
    <citation type="submission" date="2017-11" db="EMBL/GenBank/DDBJ databases">
        <title>Three new genomes from thermophilic consortium.</title>
        <authorList>
            <person name="Quaggio R."/>
            <person name="Amgarten D."/>
            <person name="Setubal J.C."/>
        </authorList>
    </citation>
    <scope>NUCLEOTIDE SEQUENCE</scope>
    <source>
        <strain evidence="13">ZCTH01-B2</strain>
    </source>
</reference>
<dbReference type="InterPro" id="IPR002347">
    <property type="entry name" value="SDR_fam"/>
</dbReference>